<dbReference type="EnsemblMetazoa" id="XM_014387262.2">
    <property type="protein sequence ID" value="XP_014242748.1"/>
    <property type="gene ID" value="LOC106662855"/>
</dbReference>
<dbReference type="KEGG" id="clec:106662855"/>
<dbReference type="GO" id="GO:0008988">
    <property type="term" value="F:rRNA (adenine-N6-)-methyltransferase activity"/>
    <property type="evidence" value="ECO:0007669"/>
    <property type="project" value="TreeGrafter"/>
</dbReference>
<dbReference type="OMA" id="DVVYSIH"/>
<protein>
    <submittedName>
        <fullName evidence="1">Uncharacterized protein</fullName>
    </submittedName>
</protein>
<organism evidence="1 2">
    <name type="scientific">Cimex lectularius</name>
    <name type="common">Bed bug</name>
    <name type="synonym">Acanthia lectularia</name>
    <dbReference type="NCBI Taxonomy" id="79782"/>
    <lineage>
        <taxon>Eukaryota</taxon>
        <taxon>Metazoa</taxon>
        <taxon>Ecdysozoa</taxon>
        <taxon>Arthropoda</taxon>
        <taxon>Hexapoda</taxon>
        <taxon>Insecta</taxon>
        <taxon>Pterygota</taxon>
        <taxon>Neoptera</taxon>
        <taxon>Paraneoptera</taxon>
        <taxon>Hemiptera</taxon>
        <taxon>Heteroptera</taxon>
        <taxon>Panheteroptera</taxon>
        <taxon>Cimicomorpha</taxon>
        <taxon>Cimicidae</taxon>
        <taxon>Cimex</taxon>
    </lineage>
</organism>
<dbReference type="Gene3D" id="3.40.50.150">
    <property type="entry name" value="Vaccinia Virus protein VP39"/>
    <property type="match status" value="1"/>
</dbReference>
<dbReference type="PANTHER" id="PTHR23290:SF0">
    <property type="entry name" value="RRNA N6-ADENOSINE-METHYLTRANSFERASE METTL5"/>
    <property type="match status" value="1"/>
</dbReference>
<dbReference type="PANTHER" id="PTHR23290">
    <property type="entry name" value="RRNA N6-ADENOSINE-METHYLTRANSFERASE METTL5"/>
    <property type="match status" value="1"/>
</dbReference>
<dbReference type="Proteomes" id="UP000494040">
    <property type="component" value="Unassembled WGS sequence"/>
</dbReference>
<dbReference type="OrthoDB" id="419617at2759"/>
<dbReference type="PROSITE" id="PS00092">
    <property type="entry name" value="N6_MTASE"/>
    <property type="match status" value="1"/>
</dbReference>
<dbReference type="InterPro" id="IPR029063">
    <property type="entry name" value="SAM-dependent_MTases_sf"/>
</dbReference>
<dbReference type="EnsemblMetazoa" id="XM_014387261.2">
    <property type="protein sequence ID" value="XP_014242747.1"/>
    <property type="gene ID" value="LOC106662855"/>
</dbReference>
<keyword evidence="2" id="KW-1185">Reference proteome</keyword>
<reference evidence="1" key="1">
    <citation type="submission" date="2022-01" db="UniProtKB">
        <authorList>
            <consortium name="EnsemblMetazoa"/>
        </authorList>
    </citation>
    <scope>IDENTIFICATION</scope>
</reference>
<dbReference type="GO" id="GO:0003676">
    <property type="term" value="F:nucleic acid binding"/>
    <property type="evidence" value="ECO:0007669"/>
    <property type="project" value="InterPro"/>
</dbReference>
<evidence type="ECO:0000313" key="1">
    <source>
        <dbReference type="EnsemblMetazoa" id="XP_014242748.1"/>
    </source>
</evidence>
<sequence length="207" mass="23739">MKLKELESYLQEVEVFDKPKIHYEQYTTTPHLTTMVLHAIHSQYDDIEDKVIADLGCGCGILSIGASLLGAGCCIGFEIDDDAIEIFNHNVEYIEVPNCHVVRCDVTTGIPDRWNDFFDTVIMNPPFGTRKNGVDIEFLETAIRMGKVVYSMHKTSTREYIIKKCRTWQVECDVIAELKFDLPQTYKFHNKKSVDVHVDVIKFTRNA</sequence>
<dbReference type="InterPro" id="IPR002052">
    <property type="entry name" value="DNA_methylase_N6_adenine_CS"/>
</dbReference>
<gene>
    <name evidence="1" type="primary">106662855</name>
</gene>
<accession>A0A8I6RIJ6</accession>
<dbReference type="SUPFAM" id="SSF53335">
    <property type="entry name" value="S-adenosyl-L-methionine-dependent methyltransferases"/>
    <property type="match status" value="1"/>
</dbReference>
<dbReference type="InterPro" id="IPR051720">
    <property type="entry name" value="rRNA_MeTrfase/Polyamine_Synth"/>
</dbReference>
<evidence type="ECO:0000313" key="2">
    <source>
        <dbReference type="Proteomes" id="UP000494040"/>
    </source>
</evidence>
<dbReference type="Pfam" id="PF06325">
    <property type="entry name" value="PrmA"/>
    <property type="match status" value="1"/>
</dbReference>
<dbReference type="AlphaFoldDB" id="A0A8I6RIJ6"/>
<name>A0A8I6RIJ6_CIMLE</name>
<dbReference type="CDD" id="cd02440">
    <property type="entry name" value="AdoMet_MTases"/>
    <property type="match status" value="1"/>
</dbReference>
<proteinExistence type="predicted"/>